<protein>
    <submittedName>
        <fullName evidence="1">Uncharacterized protein</fullName>
    </submittedName>
</protein>
<gene>
    <name evidence="1" type="ORF">CLVI_30370</name>
</gene>
<dbReference type="Proteomes" id="UP000239471">
    <property type="component" value="Unassembled WGS sequence"/>
</dbReference>
<dbReference type="RefSeq" id="WP_106060927.1">
    <property type="nucleotide sequence ID" value="NZ_PVXQ01000045.1"/>
</dbReference>
<dbReference type="AlphaFoldDB" id="A0A2T0B983"/>
<sequence length="144" mass="16905">MNIIINNQNIITNNQINRVVKLTKFKDLDNTKLLVLEKKANIFQVNKIIYYINFLETHNCEGLYHQGKDFVILKLYNLDGNTEDKRLYGMGVLLHELKHRDDLMLNGMTTEISADNYAKKFLNNNSNVIKGILKLKNEWEVEEF</sequence>
<keyword evidence="2" id="KW-1185">Reference proteome</keyword>
<proteinExistence type="predicted"/>
<name>A0A2T0B983_9CLOT</name>
<evidence type="ECO:0000313" key="2">
    <source>
        <dbReference type="Proteomes" id="UP000239471"/>
    </source>
</evidence>
<evidence type="ECO:0000313" key="1">
    <source>
        <dbReference type="EMBL" id="PRR80461.1"/>
    </source>
</evidence>
<organism evidence="1 2">
    <name type="scientific">Clostridium vincentii</name>
    <dbReference type="NCBI Taxonomy" id="52704"/>
    <lineage>
        <taxon>Bacteria</taxon>
        <taxon>Bacillati</taxon>
        <taxon>Bacillota</taxon>
        <taxon>Clostridia</taxon>
        <taxon>Eubacteriales</taxon>
        <taxon>Clostridiaceae</taxon>
        <taxon>Clostridium</taxon>
    </lineage>
</organism>
<reference evidence="1 2" key="1">
    <citation type="submission" date="2018-03" db="EMBL/GenBank/DDBJ databases">
        <title>Genome sequence of Clostridium vincentii DSM 10228.</title>
        <authorList>
            <person name="Poehlein A."/>
            <person name="Daniel R."/>
        </authorList>
    </citation>
    <scope>NUCLEOTIDE SEQUENCE [LARGE SCALE GENOMIC DNA]</scope>
    <source>
        <strain evidence="1 2">DSM 10228</strain>
    </source>
</reference>
<dbReference type="EMBL" id="PVXQ01000045">
    <property type="protein sequence ID" value="PRR80461.1"/>
    <property type="molecule type" value="Genomic_DNA"/>
</dbReference>
<accession>A0A2T0B983</accession>
<comment type="caution">
    <text evidence="1">The sequence shown here is derived from an EMBL/GenBank/DDBJ whole genome shotgun (WGS) entry which is preliminary data.</text>
</comment>